<dbReference type="Proteomes" id="UP000192578">
    <property type="component" value="Unassembled WGS sequence"/>
</dbReference>
<reference evidence="3" key="1">
    <citation type="submission" date="2017-01" db="EMBL/GenBank/DDBJ databases">
        <title>Comparative genomics of anhydrobiosis in the tardigrade Hypsibius dujardini.</title>
        <authorList>
            <person name="Yoshida Y."/>
            <person name="Koutsovoulos G."/>
            <person name="Laetsch D."/>
            <person name="Stevens L."/>
            <person name="Kumar S."/>
            <person name="Horikawa D."/>
            <person name="Ishino K."/>
            <person name="Komine S."/>
            <person name="Tomita M."/>
            <person name="Blaxter M."/>
            <person name="Arakawa K."/>
        </authorList>
    </citation>
    <scope>NUCLEOTIDE SEQUENCE [LARGE SCALE GENOMIC DNA]</scope>
    <source>
        <strain evidence="3">Z151</strain>
    </source>
</reference>
<feature type="domain" description="Putative auto-transporter adhesin head GIN" evidence="1">
    <location>
        <begin position="12"/>
        <end position="195"/>
    </location>
</feature>
<dbReference type="GO" id="GO:0003676">
    <property type="term" value="F:nucleic acid binding"/>
    <property type="evidence" value="ECO:0007669"/>
    <property type="project" value="InterPro"/>
</dbReference>
<comment type="caution">
    <text evidence="2">The sequence shown here is derived from an EMBL/GenBank/DDBJ whole genome shotgun (WGS) entry which is preliminary data.</text>
</comment>
<dbReference type="Gene3D" id="3.30.420.10">
    <property type="entry name" value="Ribonuclease H-like superfamily/Ribonuclease H"/>
    <property type="match status" value="1"/>
</dbReference>
<evidence type="ECO:0000313" key="2">
    <source>
        <dbReference type="EMBL" id="OQV24192.1"/>
    </source>
</evidence>
<evidence type="ECO:0000313" key="3">
    <source>
        <dbReference type="Proteomes" id="UP000192578"/>
    </source>
</evidence>
<dbReference type="InterPro" id="IPR036397">
    <property type="entry name" value="RNaseH_sf"/>
</dbReference>
<dbReference type="Pfam" id="PF10988">
    <property type="entry name" value="DUF2807"/>
    <property type="match status" value="1"/>
</dbReference>
<gene>
    <name evidence="2" type="ORF">BV898_02139</name>
</gene>
<proteinExistence type="predicted"/>
<dbReference type="AlphaFoldDB" id="A0A1W0XA50"/>
<accession>A0A1W0XA50</accession>
<evidence type="ECO:0000259" key="1">
    <source>
        <dbReference type="Pfam" id="PF10988"/>
    </source>
</evidence>
<sequence length="309" mass="33828">MAASESRNVRGYYGVQASGSFQVTIDDNGREGLILQSSDANIFPLIETVVVNRILIVRFKTNNNLINAPVVSVRINVIECRSIESGGSSSFTVLQSLTGPAINLLSQGSSTIRLAVQGVNKLTATLQGSSVIRISGLAKTAQITAHGSSELKGLQLQLTSSKVTGRGSSTITIAVSSSVEGTVQGSAHLRLKGAPQDLEGKVREKCRVYVLLNKRAKQRLDRGPRFPRYINGPKWKNVVTIDEAWVYLTDVNGIRKIYYEFRGKWSPESWTNFWKDSHPKGVMFVAGVAPVKKTAIRFVKLESKINSEY</sequence>
<name>A0A1W0XA50_HYPEX</name>
<protein>
    <recommendedName>
        <fullName evidence="1">Putative auto-transporter adhesin head GIN domain-containing protein</fullName>
    </recommendedName>
</protein>
<organism evidence="2 3">
    <name type="scientific">Hypsibius exemplaris</name>
    <name type="common">Freshwater tardigrade</name>
    <dbReference type="NCBI Taxonomy" id="2072580"/>
    <lineage>
        <taxon>Eukaryota</taxon>
        <taxon>Metazoa</taxon>
        <taxon>Ecdysozoa</taxon>
        <taxon>Tardigrada</taxon>
        <taxon>Eutardigrada</taxon>
        <taxon>Parachela</taxon>
        <taxon>Hypsibioidea</taxon>
        <taxon>Hypsibiidae</taxon>
        <taxon>Hypsibius</taxon>
    </lineage>
</organism>
<dbReference type="InterPro" id="IPR021255">
    <property type="entry name" value="DUF2807"/>
</dbReference>
<dbReference type="Gene3D" id="2.160.20.120">
    <property type="match status" value="1"/>
</dbReference>
<dbReference type="OrthoDB" id="10006939at2759"/>
<dbReference type="EMBL" id="MTYJ01000008">
    <property type="protein sequence ID" value="OQV24192.1"/>
    <property type="molecule type" value="Genomic_DNA"/>
</dbReference>
<keyword evidence="3" id="KW-1185">Reference proteome</keyword>